<proteinExistence type="predicted"/>
<sequence length="177" mass="19782">MAISRKQASKISQARSSNTNQAHRHQCTPRKDPSRMYTRTRGRVEELLVAEELWNDHKKPFFFPFPSAATCTNHSLEVDQRSEQGEALAPRPAEEQEDEEPTSPSPKEEGDDYCVAIKKAPLPTSRSHESIATAILSHYQVVSPPSEHQEATTLVAITTCSSWHPTRAADSGLSRKF</sequence>
<reference evidence="2" key="1">
    <citation type="submission" date="2017-07" db="EMBL/GenBank/DDBJ databases">
        <title>Taro Niue Genome Assembly and Annotation.</title>
        <authorList>
            <person name="Atibalentja N."/>
            <person name="Keating K."/>
            <person name="Fields C.J."/>
        </authorList>
    </citation>
    <scope>NUCLEOTIDE SEQUENCE</scope>
    <source>
        <strain evidence="2">Niue_2</strain>
        <tissue evidence="2">Leaf</tissue>
    </source>
</reference>
<evidence type="ECO:0000313" key="2">
    <source>
        <dbReference type="EMBL" id="MQL73463.1"/>
    </source>
</evidence>
<feature type="region of interest" description="Disordered" evidence="1">
    <location>
        <begin position="74"/>
        <end position="112"/>
    </location>
</feature>
<protein>
    <submittedName>
        <fullName evidence="2">Uncharacterized protein</fullName>
    </submittedName>
</protein>
<dbReference type="Proteomes" id="UP000652761">
    <property type="component" value="Unassembled WGS sequence"/>
</dbReference>
<feature type="region of interest" description="Disordered" evidence="1">
    <location>
        <begin position="1"/>
        <end position="39"/>
    </location>
</feature>
<keyword evidence="3" id="KW-1185">Reference proteome</keyword>
<name>A0A843TVL4_COLES</name>
<evidence type="ECO:0000256" key="1">
    <source>
        <dbReference type="SAM" id="MobiDB-lite"/>
    </source>
</evidence>
<organism evidence="2 3">
    <name type="scientific">Colocasia esculenta</name>
    <name type="common">Wild taro</name>
    <name type="synonym">Arum esculentum</name>
    <dbReference type="NCBI Taxonomy" id="4460"/>
    <lineage>
        <taxon>Eukaryota</taxon>
        <taxon>Viridiplantae</taxon>
        <taxon>Streptophyta</taxon>
        <taxon>Embryophyta</taxon>
        <taxon>Tracheophyta</taxon>
        <taxon>Spermatophyta</taxon>
        <taxon>Magnoliopsida</taxon>
        <taxon>Liliopsida</taxon>
        <taxon>Araceae</taxon>
        <taxon>Aroideae</taxon>
        <taxon>Colocasieae</taxon>
        <taxon>Colocasia</taxon>
    </lineage>
</organism>
<accession>A0A843TVL4</accession>
<dbReference type="AlphaFoldDB" id="A0A843TVL4"/>
<dbReference type="EMBL" id="NMUH01000168">
    <property type="protein sequence ID" value="MQL73463.1"/>
    <property type="molecule type" value="Genomic_DNA"/>
</dbReference>
<feature type="compositionally biased region" description="Polar residues" evidence="1">
    <location>
        <begin position="9"/>
        <end position="21"/>
    </location>
</feature>
<evidence type="ECO:0000313" key="3">
    <source>
        <dbReference type="Proteomes" id="UP000652761"/>
    </source>
</evidence>
<feature type="non-terminal residue" evidence="2">
    <location>
        <position position="1"/>
    </location>
</feature>
<comment type="caution">
    <text evidence="2">The sequence shown here is derived from an EMBL/GenBank/DDBJ whole genome shotgun (WGS) entry which is preliminary data.</text>
</comment>
<gene>
    <name evidence="2" type="ORF">Taro_005807</name>
</gene>